<proteinExistence type="predicted"/>
<dbReference type="EnsemblMetazoa" id="Aqu2.1.27838_001">
    <property type="protein sequence ID" value="Aqu2.1.27838_001"/>
    <property type="gene ID" value="Aqu2.1.27838"/>
</dbReference>
<dbReference type="AlphaFoldDB" id="A0A1X7UK18"/>
<sequence length="105" mass="11637">MGYVKQKANTKMSVKSDDFETMKHQFLFDVTCITDIEDIPSALIVNWDHTGLKCVPVGQWTMAKEGSTRVAVPGTNDKRPITALFAGTMSGDFLPPQIIYSVIIK</sequence>
<organism evidence="1">
    <name type="scientific">Amphimedon queenslandica</name>
    <name type="common">Sponge</name>
    <dbReference type="NCBI Taxonomy" id="400682"/>
    <lineage>
        <taxon>Eukaryota</taxon>
        <taxon>Metazoa</taxon>
        <taxon>Porifera</taxon>
        <taxon>Demospongiae</taxon>
        <taxon>Heteroscleromorpha</taxon>
        <taxon>Haplosclerida</taxon>
        <taxon>Niphatidae</taxon>
        <taxon>Amphimedon</taxon>
    </lineage>
</organism>
<accession>A0A1X7UK18</accession>
<name>A0A1X7UK18_AMPQE</name>
<reference evidence="1" key="1">
    <citation type="submission" date="2017-05" db="UniProtKB">
        <authorList>
            <consortium name="EnsemblMetazoa"/>
        </authorList>
    </citation>
    <scope>IDENTIFICATION</scope>
</reference>
<dbReference type="InParanoid" id="A0A1X7UK18"/>
<evidence type="ECO:0008006" key="2">
    <source>
        <dbReference type="Google" id="ProtNLM"/>
    </source>
</evidence>
<protein>
    <recommendedName>
        <fullName evidence="2">DDE-1 domain-containing protein</fullName>
    </recommendedName>
</protein>
<evidence type="ECO:0000313" key="1">
    <source>
        <dbReference type="EnsemblMetazoa" id="Aqu2.1.27838_001"/>
    </source>
</evidence>